<evidence type="ECO:0000313" key="5">
    <source>
        <dbReference type="EMBL" id="GJM90522.1"/>
    </source>
</evidence>
<dbReference type="SUPFAM" id="SSF48425">
    <property type="entry name" value="Sec7 domain"/>
    <property type="match status" value="1"/>
</dbReference>
<comment type="caution">
    <text evidence="5">The sequence shown here is derived from an EMBL/GenBank/DDBJ whole genome shotgun (WGS) entry which is preliminary data.</text>
</comment>
<evidence type="ECO:0000256" key="3">
    <source>
        <dbReference type="SAM" id="MobiDB-lite"/>
    </source>
</evidence>
<proteinExistence type="predicted"/>
<dbReference type="PANTHER" id="PTHR10663">
    <property type="entry name" value="GUANYL-NUCLEOTIDE EXCHANGE FACTOR"/>
    <property type="match status" value="1"/>
</dbReference>
<reference evidence="5" key="2">
    <citation type="submission" date="2021-12" db="EMBL/GenBank/DDBJ databases">
        <title>Resequencing data analysis of finger millet.</title>
        <authorList>
            <person name="Hatakeyama M."/>
            <person name="Aluri S."/>
            <person name="Balachadran M.T."/>
            <person name="Sivarajan S.R."/>
            <person name="Poveda L."/>
            <person name="Shimizu-Inatsugi R."/>
            <person name="Schlapbach R."/>
            <person name="Sreeman S.M."/>
            <person name="Shimizu K.K."/>
        </authorList>
    </citation>
    <scope>NUCLEOTIDE SEQUENCE</scope>
</reference>
<sequence>MAYFLGYSPRLDTTKIGEFLGDPDELNLKAKKKMMEEDFICNNRTINDRKDMPWEYLSQLFHSIASNAITVFSTTAAMGVQMTPSRWADLVKRSRAMEPSRAACDLKHKLSREAFIAAVATLATIFDCADNEETLNQCVEGPVSVARVARYGLDDVLDELLCCLYMQVHDAAEPNVVDCVLTKLKRLKLLPPSVISSSGHHDGATGGVRPPGHHPRPFSSAAANAGVIWQRGAGTRVGHDRAFSQFLSLDTGGESLLSVSSEFDNNLKIIQ</sequence>
<keyword evidence="6" id="KW-1185">Reference proteome</keyword>
<dbReference type="GO" id="GO:0005085">
    <property type="term" value="F:guanyl-nucleotide exchange factor activity"/>
    <property type="evidence" value="ECO:0007669"/>
    <property type="project" value="InterPro"/>
</dbReference>
<organism evidence="5 6">
    <name type="scientific">Eleusine coracana subsp. coracana</name>
    <dbReference type="NCBI Taxonomy" id="191504"/>
    <lineage>
        <taxon>Eukaryota</taxon>
        <taxon>Viridiplantae</taxon>
        <taxon>Streptophyta</taxon>
        <taxon>Embryophyta</taxon>
        <taxon>Tracheophyta</taxon>
        <taxon>Spermatophyta</taxon>
        <taxon>Magnoliopsida</taxon>
        <taxon>Liliopsida</taxon>
        <taxon>Poales</taxon>
        <taxon>Poaceae</taxon>
        <taxon>PACMAD clade</taxon>
        <taxon>Chloridoideae</taxon>
        <taxon>Cynodonteae</taxon>
        <taxon>Eleusininae</taxon>
        <taxon>Eleusine</taxon>
    </lineage>
</organism>
<evidence type="ECO:0000256" key="2">
    <source>
        <dbReference type="ARBA" id="ARBA00004514"/>
    </source>
</evidence>
<dbReference type="GO" id="GO:0005829">
    <property type="term" value="C:cytosol"/>
    <property type="evidence" value="ECO:0007669"/>
    <property type="project" value="UniProtKB-SubCell"/>
</dbReference>
<feature type="region of interest" description="Disordered" evidence="3">
    <location>
        <begin position="197"/>
        <end position="216"/>
    </location>
</feature>
<feature type="domain" description="SEC7" evidence="4">
    <location>
        <begin position="27"/>
        <end position="69"/>
    </location>
</feature>
<dbReference type="Gene3D" id="1.10.1000.11">
    <property type="entry name" value="Arf Nucleotide-binding Site Opener,domain 2"/>
    <property type="match status" value="1"/>
</dbReference>
<gene>
    <name evidence="5" type="primary">ga06809</name>
    <name evidence="5" type="ORF">PR202_ga06809</name>
</gene>
<dbReference type="PANTHER" id="PTHR10663:SF322">
    <property type="entry name" value="ARF GUANINE-NUCLEOTIDE EXCHANGE FACTOR GNL2"/>
    <property type="match status" value="1"/>
</dbReference>
<dbReference type="InterPro" id="IPR000904">
    <property type="entry name" value="Sec7_dom"/>
</dbReference>
<dbReference type="InterPro" id="IPR023394">
    <property type="entry name" value="Sec7_C_sf"/>
</dbReference>
<dbReference type="AlphaFoldDB" id="A0AAV5BYB7"/>
<dbReference type="EMBL" id="BQKI01000003">
    <property type="protein sequence ID" value="GJM90522.1"/>
    <property type="molecule type" value="Genomic_DNA"/>
</dbReference>
<comment type="subcellular location">
    <subcellularLocation>
        <location evidence="2">Cytoplasm</location>
        <location evidence="2">Cytosol</location>
    </subcellularLocation>
    <subcellularLocation>
        <location evidence="1">Membrane</location>
        <topology evidence="1">Peripheral membrane protein</topology>
        <orientation evidence="1">Cytoplasmic side</orientation>
    </subcellularLocation>
</comment>
<dbReference type="GO" id="GO:0032012">
    <property type="term" value="P:regulation of ARF protein signal transduction"/>
    <property type="evidence" value="ECO:0007669"/>
    <property type="project" value="InterPro"/>
</dbReference>
<dbReference type="InterPro" id="IPR035999">
    <property type="entry name" value="Sec7_dom_sf"/>
</dbReference>
<dbReference type="Proteomes" id="UP001054889">
    <property type="component" value="Unassembled WGS sequence"/>
</dbReference>
<evidence type="ECO:0000313" key="6">
    <source>
        <dbReference type="Proteomes" id="UP001054889"/>
    </source>
</evidence>
<accession>A0AAV5BYB7</accession>
<evidence type="ECO:0000256" key="1">
    <source>
        <dbReference type="ARBA" id="ARBA00004287"/>
    </source>
</evidence>
<dbReference type="Pfam" id="PF01369">
    <property type="entry name" value="Sec7"/>
    <property type="match status" value="1"/>
</dbReference>
<reference evidence="5" key="1">
    <citation type="journal article" date="2018" name="DNA Res.">
        <title>Multiple hybrid de novo genome assembly of finger millet, an orphan allotetraploid crop.</title>
        <authorList>
            <person name="Hatakeyama M."/>
            <person name="Aluri S."/>
            <person name="Balachadran M.T."/>
            <person name="Sivarajan S.R."/>
            <person name="Patrignani A."/>
            <person name="Gruter S."/>
            <person name="Poveda L."/>
            <person name="Shimizu-Inatsugi R."/>
            <person name="Baeten J."/>
            <person name="Francoijs K.J."/>
            <person name="Nataraja K.N."/>
            <person name="Reddy Y.A.N."/>
            <person name="Phadnis S."/>
            <person name="Ravikumar R.L."/>
            <person name="Schlapbach R."/>
            <person name="Sreeman S.M."/>
            <person name="Shimizu K.K."/>
        </authorList>
    </citation>
    <scope>NUCLEOTIDE SEQUENCE</scope>
</reference>
<evidence type="ECO:0000259" key="4">
    <source>
        <dbReference type="Pfam" id="PF01369"/>
    </source>
</evidence>
<protein>
    <recommendedName>
        <fullName evidence="4">SEC7 domain-containing protein</fullName>
    </recommendedName>
</protein>
<dbReference type="GO" id="GO:0016020">
    <property type="term" value="C:membrane"/>
    <property type="evidence" value="ECO:0007669"/>
    <property type="project" value="UniProtKB-SubCell"/>
</dbReference>
<name>A0AAV5BYB7_ELECO</name>